<sequence>MIRTIPELPYRRVLCAVDGTWDSPDSEHLVVHACVVPGEFVLVMRGVDAGGIAELRRAAVAQPRSSIERVAATLRPRPPQVVVTAGCPRTALADLAGHYGADLVVVETGGRSRLGHALFGSVAQEVMARAPCDVLAVAVPVVPP</sequence>
<reference evidence="3" key="1">
    <citation type="submission" date="2022-10" db="EMBL/GenBank/DDBJ databases">
        <title>Cytochrome P450 Catalyzes Benzene Ring Formation in the Biosynthesis of Trialkyl-Substituted Aromatic Polyketides.</title>
        <authorList>
            <person name="Zhao E."/>
            <person name="Ge H."/>
        </authorList>
    </citation>
    <scope>NUCLEOTIDE SEQUENCE</scope>
    <source>
        <strain evidence="3">NA0869</strain>
    </source>
</reference>
<evidence type="ECO:0000313" key="3">
    <source>
        <dbReference type="EMBL" id="UYQ66565.1"/>
    </source>
</evidence>
<protein>
    <submittedName>
        <fullName evidence="3">Universal stress protein</fullName>
    </submittedName>
</protein>
<dbReference type="EMBL" id="CP107567">
    <property type="protein sequence ID" value="UYQ66565.1"/>
    <property type="molecule type" value="Genomic_DNA"/>
</dbReference>
<organism evidence="3 4">
    <name type="scientific">Streptomyces peucetius</name>
    <dbReference type="NCBI Taxonomy" id="1950"/>
    <lineage>
        <taxon>Bacteria</taxon>
        <taxon>Bacillati</taxon>
        <taxon>Actinomycetota</taxon>
        <taxon>Actinomycetes</taxon>
        <taxon>Kitasatosporales</taxon>
        <taxon>Streptomycetaceae</taxon>
        <taxon>Streptomyces</taxon>
    </lineage>
</organism>
<comment type="similarity">
    <text evidence="1">Belongs to the universal stress protein A family.</text>
</comment>
<evidence type="ECO:0000256" key="1">
    <source>
        <dbReference type="ARBA" id="ARBA00008791"/>
    </source>
</evidence>
<name>A0ABY6ILI8_STRPE</name>
<proteinExistence type="inferred from homology"/>
<dbReference type="InterPro" id="IPR006016">
    <property type="entry name" value="UspA"/>
</dbReference>
<keyword evidence="4" id="KW-1185">Reference proteome</keyword>
<feature type="domain" description="UspA" evidence="2">
    <location>
        <begin position="10"/>
        <end position="137"/>
    </location>
</feature>
<dbReference type="SUPFAM" id="SSF52402">
    <property type="entry name" value="Adenine nucleotide alpha hydrolases-like"/>
    <property type="match status" value="1"/>
</dbReference>
<dbReference type="RefSeq" id="WP_264250143.1">
    <property type="nucleotide sequence ID" value="NZ_CP107567.1"/>
</dbReference>
<accession>A0ABY6ILI8</accession>
<dbReference type="Gene3D" id="3.40.50.620">
    <property type="entry name" value="HUPs"/>
    <property type="match status" value="1"/>
</dbReference>
<gene>
    <name evidence="3" type="ORF">OGH68_17865</name>
</gene>
<dbReference type="InterPro" id="IPR006015">
    <property type="entry name" value="Universal_stress_UspA"/>
</dbReference>
<evidence type="ECO:0000259" key="2">
    <source>
        <dbReference type="Pfam" id="PF00582"/>
    </source>
</evidence>
<dbReference type="InterPro" id="IPR014729">
    <property type="entry name" value="Rossmann-like_a/b/a_fold"/>
</dbReference>
<evidence type="ECO:0000313" key="4">
    <source>
        <dbReference type="Proteomes" id="UP001163878"/>
    </source>
</evidence>
<dbReference type="Proteomes" id="UP001163878">
    <property type="component" value="Chromosome"/>
</dbReference>
<dbReference type="CDD" id="cd00293">
    <property type="entry name" value="USP-like"/>
    <property type="match status" value="1"/>
</dbReference>
<dbReference type="PRINTS" id="PR01438">
    <property type="entry name" value="UNVRSLSTRESS"/>
</dbReference>
<dbReference type="Pfam" id="PF00582">
    <property type="entry name" value="Usp"/>
    <property type="match status" value="1"/>
</dbReference>